<evidence type="ECO:0000259" key="3">
    <source>
        <dbReference type="Pfam" id="PF00248"/>
    </source>
</evidence>
<feature type="repeat" description="ANK" evidence="1">
    <location>
        <begin position="1"/>
        <end position="29"/>
    </location>
</feature>
<name>A0ABN9U872_9DINO</name>
<dbReference type="EMBL" id="CAUYUJ010015548">
    <property type="protein sequence ID" value="CAK0855362.1"/>
    <property type="molecule type" value="Genomic_DNA"/>
</dbReference>
<dbReference type="Pfam" id="PF00248">
    <property type="entry name" value="Aldo_ket_red"/>
    <property type="match status" value="1"/>
</dbReference>
<organism evidence="4 5">
    <name type="scientific">Prorocentrum cordatum</name>
    <dbReference type="NCBI Taxonomy" id="2364126"/>
    <lineage>
        <taxon>Eukaryota</taxon>
        <taxon>Sar</taxon>
        <taxon>Alveolata</taxon>
        <taxon>Dinophyceae</taxon>
        <taxon>Prorocentrales</taxon>
        <taxon>Prorocentraceae</taxon>
        <taxon>Prorocentrum</taxon>
    </lineage>
</organism>
<keyword evidence="1" id="KW-0040">ANK repeat</keyword>
<dbReference type="InterPro" id="IPR023210">
    <property type="entry name" value="NADP_OxRdtase_dom"/>
</dbReference>
<protein>
    <recommendedName>
        <fullName evidence="3">NADP-dependent oxidoreductase domain-containing protein</fullName>
    </recommendedName>
</protein>
<dbReference type="InterPro" id="IPR002110">
    <property type="entry name" value="Ankyrin_rpt"/>
</dbReference>
<proteinExistence type="predicted"/>
<accession>A0ABN9U872</accession>
<feature type="region of interest" description="Disordered" evidence="2">
    <location>
        <begin position="198"/>
        <end position="226"/>
    </location>
</feature>
<dbReference type="PANTHER" id="PTHR42686:SF1">
    <property type="entry name" value="GH17980P-RELATED"/>
    <property type="match status" value="1"/>
</dbReference>
<dbReference type="Gene3D" id="3.20.20.100">
    <property type="entry name" value="NADP-dependent oxidoreductase domain"/>
    <property type="match status" value="1"/>
</dbReference>
<evidence type="ECO:0000313" key="5">
    <source>
        <dbReference type="Proteomes" id="UP001189429"/>
    </source>
</evidence>
<evidence type="ECO:0000256" key="1">
    <source>
        <dbReference type="PROSITE-ProRule" id="PRU00023"/>
    </source>
</evidence>
<feature type="domain" description="NADP-dependent oxidoreductase" evidence="3">
    <location>
        <begin position="245"/>
        <end position="362"/>
    </location>
</feature>
<dbReference type="SUPFAM" id="SSF51430">
    <property type="entry name" value="NAD(P)-linked oxidoreductase"/>
    <property type="match status" value="1"/>
</dbReference>
<dbReference type="InterPro" id="IPR036770">
    <property type="entry name" value="Ankyrin_rpt-contain_sf"/>
</dbReference>
<keyword evidence="5" id="KW-1185">Reference proteome</keyword>
<feature type="non-terminal residue" evidence="4">
    <location>
        <position position="369"/>
    </location>
</feature>
<gene>
    <name evidence="4" type="ORF">PCOR1329_LOCUS46136</name>
</gene>
<dbReference type="Gene3D" id="1.25.40.20">
    <property type="entry name" value="Ankyrin repeat-containing domain"/>
    <property type="match status" value="1"/>
</dbReference>
<dbReference type="Proteomes" id="UP001189429">
    <property type="component" value="Unassembled WGS sequence"/>
</dbReference>
<dbReference type="Pfam" id="PF12796">
    <property type="entry name" value="Ank_2"/>
    <property type="match status" value="1"/>
</dbReference>
<evidence type="ECO:0000313" key="4">
    <source>
        <dbReference type="EMBL" id="CAK0855362.1"/>
    </source>
</evidence>
<dbReference type="SMART" id="SM00248">
    <property type="entry name" value="ANK"/>
    <property type="match status" value="2"/>
</dbReference>
<dbReference type="InterPro" id="IPR020471">
    <property type="entry name" value="AKR"/>
</dbReference>
<reference evidence="4" key="1">
    <citation type="submission" date="2023-10" db="EMBL/GenBank/DDBJ databases">
        <authorList>
            <person name="Chen Y."/>
            <person name="Shah S."/>
            <person name="Dougan E. K."/>
            <person name="Thang M."/>
            <person name="Chan C."/>
        </authorList>
    </citation>
    <scope>NUCLEOTIDE SEQUENCE [LARGE SCALE GENOMIC DNA]</scope>
</reference>
<dbReference type="PANTHER" id="PTHR42686">
    <property type="entry name" value="GH17980P-RELATED"/>
    <property type="match status" value="1"/>
</dbReference>
<dbReference type="PROSITE" id="PS50088">
    <property type="entry name" value="ANK_REPEAT"/>
    <property type="match status" value="2"/>
</dbReference>
<comment type="caution">
    <text evidence="4">The sequence shown here is derived from an EMBL/GenBank/DDBJ whole genome shotgun (WGS) entry which is preliminary data.</text>
</comment>
<dbReference type="PROSITE" id="PS50297">
    <property type="entry name" value="ANK_REP_REGION"/>
    <property type="match status" value="1"/>
</dbReference>
<dbReference type="SUPFAM" id="SSF48403">
    <property type="entry name" value="Ankyrin repeat"/>
    <property type="match status" value="1"/>
</dbReference>
<sequence length="369" mass="38937">MLHHAVAGGSADVARAMLEAGLAVDEPNEDGVTPLLLAAHYGAEAVAKVLCEAGADVNHCAEGWGTPLDGAQGAMVGMLEAMGAKRSEQGADQPMAVAAERFSYGCFDTGENPNVRPDLAPPRDPGPQQAVLSSGRPKVGDSVRLRAPKAGLLQEGDVGTVAEDDGSDCIPLKVKLGDAHDYYDVQDVVVCEPKVDLGPDSDRATPEGTARRATSRKLHSARPLGSTGLTVSPAGFGCHRIDGETTQADALKLAIHLGCNLVDLAPNYTDGKAEEVAGKVLKELFDAGKVRRDEIIIATKVGNVLGQQMQHAAGVPNMAVVNDNLWHCISPEWIEQELTRSLERLQLQCVDCLLLHCPEYEAKASGTDM</sequence>
<evidence type="ECO:0000256" key="2">
    <source>
        <dbReference type="SAM" id="MobiDB-lite"/>
    </source>
</evidence>
<feature type="region of interest" description="Disordered" evidence="2">
    <location>
        <begin position="110"/>
        <end position="141"/>
    </location>
</feature>
<dbReference type="InterPro" id="IPR036812">
    <property type="entry name" value="NAD(P)_OxRdtase_dom_sf"/>
</dbReference>
<feature type="repeat" description="ANK" evidence="1">
    <location>
        <begin position="30"/>
        <end position="62"/>
    </location>
</feature>